<accession>A0A7W8DVF7</accession>
<keyword evidence="2" id="KW-0808">Transferase</keyword>
<protein>
    <submittedName>
        <fullName evidence="2">RimJ/RimL family protein N-acetyltransferase</fullName>
    </submittedName>
</protein>
<evidence type="ECO:0000313" key="3">
    <source>
        <dbReference type="Proteomes" id="UP000535406"/>
    </source>
</evidence>
<keyword evidence="3" id="KW-1185">Reference proteome</keyword>
<gene>
    <name evidence="2" type="ORF">HNQ66_002956</name>
</gene>
<comment type="caution">
    <text evidence="2">The sequence shown here is derived from an EMBL/GenBank/DDBJ whole genome shotgun (WGS) entry which is preliminary data.</text>
</comment>
<reference evidence="2 3" key="1">
    <citation type="submission" date="2020-08" db="EMBL/GenBank/DDBJ databases">
        <title>Genomic Encyclopedia of Type Strains, Phase IV (KMG-IV): sequencing the most valuable type-strain genomes for metagenomic binning, comparative biology and taxonomic classification.</title>
        <authorList>
            <person name="Goeker M."/>
        </authorList>
    </citation>
    <scope>NUCLEOTIDE SEQUENCE [LARGE SCALE GENOMIC DNA]</scope>
    <source>
        <strain evidence="2 3">DSM 21319</strain>
    </source>
</reference>
<dbReference type="InterPro" id="IPR016181">
    <property type="entry name" value="Acyl_CoA_acyltransferase"/>
</dbReference>
<dbReference type="AlphaFoldDB" id="A0A7W8DVF7"/>
<name>A0A7W8DVF7_9HYPH</name>
<feature type="domain" description="N-acetyltransferase" evidence="1">
    <location>
        <begin position="27"/>
        <end position="181"/>
    </location>
</feature>
<dbReference type="Gene3D" id="3.40.630.30">
    <property type="match status" value="1"/>
</dbReference>
<organism evidence="2 3">
    <name type="scientific">Shinella fusca</name>
    <dbReference type="NCBI Taxonomy" id="544480"/>
    <lineage>
        <taxon>Bacteria</taxon>
        <taxon>Pseudomonadati</taxon>
        <taxon>Pseudomonadota</taxon>
        <taxon>Alphaproteobacteria</taxon>
        <taxon>Hyphomicrobiales</taxon>
        <taxon>Rhizobiaceae</taxon>
        <taxon>Shinella</taxon>
    </lineage>
</organism>
<sequence length="196" mass="21751">MNVLQAPAERRHASGPGPAPTIAAARLTLRPHRLADADAIARSLNDFAVSRMLARVPAPYDRQDASEWLSLVATDLSEDWTLAITAGDDVHIGCVAFEWRGGEWHLGYWLNRFYWGRGYMSEAVRAATGRFLMRMPGTEIRSGVFADNLASLRVQEKAGFRITGCSETFCVARGAMVPHIETRLEPGDFRPAMPRH</sequence>
<dbReference type="SUPFAM" id="SSF55729">
    <property type="entry name" value="Acyl-CoA N-acyltransferases (Nat)"/>
    <property type="match status" value="1"/>
</dbReference>
<proteinExistence type="predicted"/>
<evidence type="ECO:0000313" key="2">
    <source>
        <dbReference type="EMBL" id="MBB5043550.1"/>
    </source>
</evidence>
<dbReference type="PROSITE" id="PS51186">
    <property type="entry name" value="GNAT"/>
    <property type="match status" value="1"/>
</dbReference>
<evidence type="ECO:0000259" key="1">
    <source>
        <dbReference type="PROSITE" id="PS51186"/>
    </source>
</evidence>
<dbReference type="EMBL" id="JACHIK010000009">
    <property type="protein sequence ID" value="MBB5043550.1"/>
    <property type="molecule type" value="Genomic_DNA"/>
</dbReference>
<dbReference type="Pfam" id="PF13302">
    <property type="entry name" value="Acetyltransf_3"/>
    <property type="match status" value="1"/>
</dbReference>
<dbReference type="PANTHER" id="PTHR43328">
    <property type="entry name" value="ACETYLTRANSFERASE-RELATED"/>
    <property type="match status" value="1"/>
</dbReference>
<dbReference type="GO" id="GO:0016747">
    <property type="term" value="F:acyltransferase activity, transferring groups other than amino-acyl groups"/>
    <property type="evidence" value="ECO:0007669"/>
    <property type="project" value="InterPro"/>
</dbReference>
<dbReference type="RefSeq" id="WP_246434311.1">
    <property type="nucleotide sequence ID" value="NZ_JACHIK010000009.1"/>
</dbReference>
<dbReference type="PANTHER" id="PTHR43328:SF1">
    <property type="entry name" value="N-ACETYLTRANSFERASE DOMAIN-CONTAINING PROTEIN"/>
    <property type="match status" value="1"/>
</dbReference>
<dbReference type="Proteomes" id="UP000535406">
    <property type="component" value="Unassembled WGS sequence"/>
</dbReference>
<dbReference type="InterPro" id="IPR000182">
    <property type="entry name" value="GNAT_dom"/>
</dbReference>